<dbReference type="SUPFAM" id="SSF53254">
    <property type="entry name" value="Phosphoglycerate mutase-like"/>
    <property type="match status" value="1"/>
</dbReference>
<sequence length="185" mass="21277">MKQLFLVRHGEVDFNAEGRYFGKIDVELNKNGLRQADDIAKKMIGLNINVIVASPLKRCRNTADIISGVISAPVVLMDEFRERAYGVFEGLTRKEAKNKYPELWAKNITRIYNGAPPGGETIKEAEARVYKGLKKIKIKYPDKIVLIVTHAFVGKIIHRFFYKLTDEEFFEYRLDNAEIVKYDFA</sequence>
<feature type="binding site" evidence="6">
    <location>
        <begin position="82"/>
        <end position="85"/>
    </location>
    <ligand>
        <name>substrate</name>
    </ligand>
</feature>
<dbReference type="Pfam" id="PF00300">
    <property type="entry name" value="His_Phos_1"/>
    <property type="match status" value="1"/>
</dbReference>
<dbReference type="EC" id="5.4.2.11" evidence="2"/>
<evidence type="ECO:0000256" key="1">
    <source>
        <dbReference type="ARBA" id="ARBA00006717"/>
    </source>
</evidence>
<gene>
    <name evidence="7" type="ORF">A2909_02220</name>
</gene>
<dbReference type="EMBL" id="MHQZ01000013">
    <property type="protein sequence ID" value="OHA14316.1"/>
    <property type="molecule type" value="Genomic_DNA"/>
</dbReference>
<dbReference type="InterPro" id="IPR013078">
    <property type="entry name" value="His_Pase_superF_clade-1"/>
</dbReference>
<evidence type="ECO:0000313" key="8">
    <source>
        <dbReference type="Proteomes" id="UP000178302"/>
    </source>
</evidence>
<keyword evidence="3" id="KW-0324">Glycolysis</keyword>
<dbReference type="InterPro" id="IPR005952">
    <property type="entry name" value="Phosphogly_mut1"/>
</dbReference>
<dbReference type="Proteomes" id="UP000178302">
    <property type="component" value="Unassembled WGS sequence"/>
</dbReference>
<dbReference type="InterPro" id="IPR001345">
    <property type="entry name" value="PG/BPGM_mutase_AS"/>
</dbReference>
<dbReference type="CDD" id="cd07067">
    <property type="entry name" value="HP_PGM_like"/>
    <property type="match status" value="1"/>
</dbReference>
<accession>A0A1G2LRR6</accession>
<feature type="active site" description="Tele-phosphohistidine intermediate" evidence="5">
    <location>
        <position position="9"/>
    </location>
</feature>
<keyword evidence="4" id="KW-0413">Isomerase</keyword>
<dbReference type="GO" id="GO:0004619">
    <property type="term" value="F:phosphoglycerate mutase activity"/>
    <property type="evidence" value="ECO:0007669"/>
    <property type="project" value="UniProtKB-EC"/>
</dbReference>
<protein>
    <recommendedName>
        <fullName evidence="2">phosphoglycerate mutase (2,3-diphosphoglycerate-dependent)</fullName>
        <ecNumber evidence="2">5.4.2.11</ecNumber>
    </recommendedName>
</protein>
<evidence type="ECO:0000256" key="3">
    <source>
        <dbReference type="ARBA" id="ARBA00023152"/>
    </source>
</evidence>
<dbReference type="PROSITE" id="PS00175">
    <property type="entry name" value="PG_MUTASE"/>
    <property type="match status" value="1"/>
</dbReference>
<dbReference type="InterPro" id="IPR029033">
    <property type="entry name" value="His_PPase_superfam"/>
</dbReference>
<feature type="binding site" evidence="6">
    <location>
        <begin position="8"/>
        <end position="15"/>
    </location>
    <ligand>
        <name>substrate</name>
    </ligand>
</feature>
<dbReference type="AlphaFoldDB" id="A0A1G2LRR6"/>
<feature type="binding site" evidence="6">
    <location>
        <position position="58"/>
    </location>
    <ligand>
        <name>substrate</name>
    </ligand>
</feature>
<comment type="similarity">
    <text evidence="1">Belongs to the phosphoglycerate mutase family. BPG-dependent PGAM subfamily.</text>
</comment>
<evidence type="ECO:0000256" key="5">
    <source>
        <dbReference type="PIRSR" id="PIRSR613078-1"/>
    </source>
</evidence>
<evidence type="ECO:0000256" key="2">
    <source>
        <dbReference type="ARBA" id="ARBA00012028"/>
    </source>
</evidence>
<proteinExistence type="inferred from homology"/>
<feature type="active site" description="Proton donor/acceptor" evidence="5">
    <location>
        <position position="82"/>
    </location>
</feature>
<dbReference type="PANTHER" id="PTHR11931">
    <property type="entry name" value="PHOSPHOGLYCERATE MUTASE"/>
    <property type="match status" value="1"/>
</dbReference>
<evidence type="ECO:0000313" key="7">
    <source>
        <dbReference type="EMBL" id="OHA14316.1"/>
    </source>
</evidence>
<reference evidence="7 8" key="1">
    <citation type="journal article" date="2016" name="Nat. Commun.">
        <title>Thousands of microbial genomes shed light on interconnected biogeochemical processes in an aquifer system.</title>
        <authorList>
            <person name="Anantharaman K."/>
            <person name="Brown C.T."/>
            <person name="Hug L.A."/>
            <person name="Sharon I."/>
            <person name="Castelle C.J."/>
            <person name="Probst A.J."/>
            <person name="Thomas B.C."/>
            <person name="Singh A."/>
            <person name="Wilkins M.J."/>
            <person name="Karaoz U."/>
            <person name="Brodie E.L."/>
            <person name="Williams K.H."/>
            <person name="Hubbard S.S."/>
            <person name="Banfield J.F."/>
        </authorList>
    </citation>
    <scope>NUCLEOTIDE SEQUENCE [LARGE SCALE GENOMIC DNA]</scope>
</reference>
<organism evidence="7 8">
    <name type="scientific">Candidatus Tagabacteria bacterium RIFCSPLOWO2_01_FULL_39_11</name>
    <dbReference type="NCBI Taxonomy" id="1802295"/>
    <lineage>
        <taxon>Bacteria</taxon>
        <taxon>Candidatus Tagaibacteriota</taxon>
    </lineage>
</organism>
<evidence type="ECO:0000256" key="6">
    <source>
        <dbReference type="PIRSR" id="PIRSR613078-2"/>
    </source>
</evidence>
<evidence type="ECO:0000256" key="4">
    <source>
        <dbReference type="ARBA" id="ARBA00023235"/>
    </source>
</evidence>
<dbReference type="GO" id="GO:0006096">
    <property type="term" value="P:glycolytic process"/>
    <property type="evidence" value="ECO:0007669"/>
    <property type="project" value="UniProtKB-KW"/>
</dbReference>
<dbReference type="Gene3D" id="3.40.50.1240">
    <property type="entry name" value="Phosphoglycerate mutase-like"/>
    <property type="match status" value="1"/>
</dbReference>
<name>A0A1G2LRR6_9BACT</name>
<dbReference type="PIRSF" id="PIRSF000709">
    <property type="entry name" value="6PFK_2-Ptase"/>
    <property type="match status" value="1"/>
</dbReference>
<dbReference type="SMART" id="SM00855">
    <property type="entry name" value="PGAM"/>
    <property type="match status" value="1"/>
</dbReference>
<comment type="caution">
    <text evidence="7">The sequence shown here is derived from an EMBL/GenBank/DDBJ whole genome shotgun (WGS) entry which is preliminary data.</text>
</comment>